<dbReference type="KEGG" id="vg:41702176"/>
<feature type="compositionally biased region" description="Basic residues" evidence="1">
    <location>
        <begin position="32"/>
        <end position="51"/>
    </location>
</feature>
<evidence type="ECO:0000313" key="2">
    <source>
        <dbReference type="EMBL" id="AXB22599.1"/>
    </source>
</evidence>
<reference evidence="2 3" key="1">
    <citation type="submission" date="2017-12" db="EMBL/GenBank/DDBJ databases">
        <title>Identification of diverse circular ssDNA viruses in faecal matter from lynx, moose and snowshoe hare inhabiting the San Juan Mountains in Colorado.</title>
        <authorList>
            <person name="Kraberger S."/>
            <person name="Ivan J."/>
            <person name="Newkirk E."/>
            <person name="Waits K."/>
            <person name="Crooks K."/>
            <person name="VandeWoude S."/>
            <person name="Varsani A."/>
        </authorList>
    </citation>
    <scope>NUCLEOTIDE SEQUENCE [LARGE SCALE GENOMIC DNA]</scope>
    <source>
        <strain evidence="2">CL1_48</strain>
    </source>
</reference>
<dbReference type="Proteomes" id="UP000269180">
    <property type="component" value="Segment"/>
</dbReference>
<protein>
    <submittedName>
        <fullName evidence="2">Capsid protein</fullName>
    </submittedName>
</protein>
<dbReference type="RefSeq" id="YP_009551473.1">
    <property type="nucleotide sequence ID" value="NC_040372.1"/>
</dbReference>
<name>A0A2Z5CHN7_9VIRU</name>
<feature type="region of interest" description="Disordered" evidence="1">
    <location>
        <begin position="1"/>
        <end position="51"/>
    </location>
</feature>
<evidence type="ECO:0000313" key="3">
    <source>
        <dbReference type="Proteomes" id="UP000269180"/>
    </source>
</evidence>
<evidence type="ECO:0000256" key="1">
    <source>
        <dbReference type="SAM" id="MobiDB-lite"/>
    </source>
</evidence>
<accession>A0A2Z5CHN7</accession>
<feature type="compositionally biased region" description="Basic residues" evidence="1">
    <location>
        <begin position="1"/>
        <end position="21"/>
    </location>
</feature>
<organism evidence="2 3">
    <name type="scientific">Lynx canadensis faeces associated genomovirus CL1 48</name>
    <dbReference type="NCBI Taxonomy" id="2219125"/>
    <lineage>
        <taxon>Viruses</taxon>
        <taxon>Monodnaviria</taxon>
        <taxon>Shotokuvirae</taxon>
        <taxon>Cressdnaviricota</taxon>
        <taxon>Repensiviricetes</taxon>
        <taxon>Geplafuvirales</taxon>
        <taxon>Genomoviridae</taxon>
        <taxon>Gemycircularvirus</taxon>
        <taxon>Gemycircularvirus lynca1</taxon>
    </lineage>
</organism>
<dbReference type="GeneID" id="41702176"/>
<dbReference type="EMBL" id="MG641192">
    <property type="protein sequence ID" value="AXB22599.1"/>
    <property type="molecule type" value="Genomic_DNA"/>
</dbReference>
<proteinExistence type="predicted"/>
<keyword evidence="3" id="KW-1185">Reference proteome</keyword>
<sequence length="318" mass="35677">MPARAYRRKSGSYRGRKRGGPTKRAWSNYKRSTGRTRPYRTSRTRQKPMSRKKILNVTSEKKRDKMLCWTNTIAGTPQGGTTYTQSPAILTGAGADPYLFAWCATARDNTTSTGGAAHAGTKFDKATRTASECYMVGLSERIEIQCADGLPWQWRRICFTMKGGVGLDGTLTTGSTFSSYSETTSGYVRTVNSVLLTDRTSLYSLLFAGAQSSDWSDPMVAPLDRRRINVKYDKTTSISSGNEDGVIRKYTRWHPMRKTLVYDDDENTGAEFPAVVSVDNKQGMGDYWVLDFIKPRMGSATSNQLSFRPETTLYWHER</sequence>